<name>A0A417YNT4_9BACI</name>
<sequence>MSQIMNQAAVTMNQLQQKLDIIGNNMANSQTTGYKSRQAEFSSLLFNQINNLSAAANAEGRLTPDGIRIGSGAKIGTVSNNLALGSILETGRALDAALKRENYLFEIQMDQNGQNETYYTRDGSFFLSPVNNNQAVMLTTGDGHPVIGQDGPIVLAEGFDSIAIRENGQIVVTRGGQNAVEAQLAVVEAVRPSVLEAVGENMFRLPDLDNLGFEMDEIIVETGANEDMIQGGALEQSNVDLSKQITDLMTTQRSYQFNARTISMGDQMMGLVNQLRS</sequence>
<dbReference type="InterPro" id="IPR020013">
    <property type="entry name" value="Flagellar_FlgE/F/G"/>
</dbReference>
<organism evidence="6 7">
    <name type="scientific">Oceanobacillus profundus</name>
    <dbReference type="NCBI Taxonomy" id="372463"/>
    <lineage>
        <taxon>Bacteria</taxon>
        <taxon>Bacillati</taxon>
        <taxon>Bacillota</taxon>
        <taxon>Bacilli</taxon>
        <taxon>Bacillales</taxon>
        <taxon>Bacillaceae</taxon>
        <taxon>Oceanobacillus</taxon>
    </lineage>
</organism>
<keyword evidence="6" id="KW-0282">Flagellum</keyword>
<dbReference type="NCBIfam" id="TIGR03506">
    <property type="entry name" value="FlgEFG_subfam"/>
    <property type="match status" value="1"/>
</dbReference>
<dbReference type="Pfam" id="PF06429">
    <property type="entry name" value="Flg_bbr_C"/>
    <property type="match status" value="1"/>
</dbReference>
<dbReference type="InterPro" id="IPR001444">
    <property type="entry name" value="Flag_bb_rod_N"/>
</dbReference>
<keyword evidence="7" id="KW-1185">Reference proteome</keyword>
<evidence type="ECO:0000259" key="5">
    <source>
        <dbReference type="Pfam" id="PF22692"/>
    </source>
</evidence>
<proteinExistence type="inferred from homology"/>
<comment type="subcellular location">
    <subcellularLocation>
        <location evidence="2">Bacterial flagellum basal body</location>
    </subcellularLocation>
</comment>
<feature type="domain" description="Flagellar basal-body/hook protein C-terminal" evidence="4">
    <location>
        <begin position="231"/>
        <end position="275"/>
    </location>
</feature>
<gene>
    <name evidence="6" type="ORF">D1B32_02335</name>
</gene>
<dbReference type="OrthoDB" id="9804559at2"/>
<dbReference type="InterPro" id="IPR010930">
    <property type="entry name" value="Flg_bb/hook_C_dom"/>
</dbReference>
<dbReference type="AlphaFoldDB" id="A0A417YNT4"/>
<dbReference type="RefSeq" id="WP_095307861.1">
    <property type="nucleotide sequence ID" value="NZ_JBHTNL010000047.1"/>
</dbReference>
<feature type="domain" description="Flagellar basal body rod protein N-terminal" evidence="3">
    <location>
        <begin position="6"/>
        <end position="35"/>
    </location>
</feature>
<evidence type="ECO:0000256" key="2">
    <source>
        <dbReference type="RuleBase" id="RU362116"/>
    </source>
</evidence>
<dbReference type="GO" id="GO:0009425">
    <property type="term" value="C:bacterial-type flagellum basal body"/>
    <property type="evidence" value="ECO:0007669"/>
    <property type="project" value="UniProtKB-SubCell"/>
</dbReference>
<keyword evidence="6" id="KW-0969">Cilium</keyword>
<dbReference type="SUPFAM" id="SSF117143">
    <property type="entry name" value="Flagellar hook protein flgE"/>
    <property type="match status" value="1"/>
</dbReference>
<protein>
    <submittedName>
        <fullName evidence="6">Flagellar hook-basal body protein</fullName>
    </submittedName>
</protein>
<accession>A0A417YNT4</accession>
<comment type="similarity">
    <text evidence="1 2">Belongs to the flagella basal body rod proteins family.</text>
</comment>
<evidence type="ECO:0000313" key="7">
    <source>
        <dbReference type="Proteomes" id="UP000285456"/>
    </source>
</evidence>
<dbReference type="Pfam" id="PF00460">
    <property type="entry name" value="Flg_bb_rod"/>
    <property type="match status" value="1"/>
</dbReference>
<comment type="caution">
    <text evidence="6">The sequence shown here is derived from an EMBL/GenBank/DDBJ whole genome shotgun (WGS) entry which is preliminary data.</text>
</comment>
<evidence type="ECO:0000259" key="3">
    <source>
        <dbReference type="Pfam" id="PF00460"/>
    </source>
</evidence>
<feature type="domain" description="Flagellar hook protein FlgE/F/G-like D1" evidence="5">
    <location>
        <begin position="105"/>
        <end position="171"/>
    </location>
</feature>
<evidence type="ECO:0000256" key="1">
    <source>
        <dbReference type="ARBA" id="ARBA00009677"/>
    </source>
</evidence>
<dbReference type="Proteomes" id="UP000285456">
    <property type="component" value="Unassembled WGS sequence"/>
</dbReference>
<dbReference type="GO" id="GO:0071978">
    <property type="term" value="P:bacterial-type flagellum-dependent swarming motility"/>
    <property type="evidence" value="ECO:0007669"/>
    <property type="project" value="TreeGrafter"/>
</dbReference>
<evidence type="ECO:0000259" key="4">
    <source>
        <dbReference type="Pfam" id="PF06429"/>
    </source>
</evidence>
<keyword evidence="2" id="KW-0975">Bacterial flagellum</keyword>
<reference evidence="6 7" key="1">
    <citation type="journal article" date="2007" name="Int. J. Syst. Evol. Microbiol.">
        <title>Oceanobacillus profundus sp. nov., isolated from a deep-sea sediment core.</title>
        <authorList>
            <person name="Kim Y.G."/>
            <person name="Choi D.H."/>
            <person name="Hyun S."/>
            <person name="Cho B.C."/>
        </authorList>
    </citation>
    <scope>NUCLEOTIDE SEQUENCE [LARGE SCALE GENOMIC DNA]</scope>
    <source>
        <strain evidence="6 7">DSM 18246</strain>
    </source>
</reference>
<keyword evidence="6" id="KW-0966">Cell projection</keyword>
<dbReference type="EMBL" id="QWEH01000001">
    <property type="protein sequence ID" value="RHW35482.1"/>
    <property type="molecule type" value="Genomic_DNA"/>
</dbReference>
<dbReference type="Pfam" id="PF22692">
    <property type="entry name" value="LlgE_F_G_D1"/>
    <property type="match status" value="1"/>
</dbReference>
<dbReference type="InterPro" id="IPR037925">
    <property type="entry name" value="FlgE/F/G-like"/>
</dbReference>
<dbReference type="PANTHER" id="PTHR30435">
    <property type="entry name" value="FLAGELLAR PROTEIN"/>
    <property type="match status" value="1"/>
</dbReference>
<dbReference type="InterPro" id="IPR053967">
    <property type="entry name" value="LlgE_F_G-like_D1"/>
</dbReference>
<dbReference type="PANTHER" id="PTHR30435:SF19">
    <property type="entry name" value="FLAGELLAR BASAL-BODY ROD PROTEIN FLGG"/>
    <property type="match status" value="1"/>
</dbReference>
<evidence type="ECO:0000313" key="6">
    <source>
        <dbReference type="EMBL" id="RHW35482.1"/>
    </source>
</evidence>